<dbReference type="AlphaFoldDB" id="A0ABD3LCS7"/>
<evidence type="ECO:0000313" key="2">
    <source>
        <dbReference type="Proteomes" id="UP001634007"/>
    </source>
</evidence>
<gene>
    <name evidence="1" type="ORF">ACJRO7_015037</name>
</gene>
<sequence length="90" mass="10146">MARCCLVLLSTEETCIICVERKRSSDSIVLNNNTQLIPRREGKKCHAGISTKFKKKLMHSNLGRLLRCPMCSHEVGKGTSSNNFQVPNKR</sequence>
<keyword evidence="2" id="KW-1185">Reference proteome</keyword>
<reference evidence="1 2" key="1">
    <citation type="submission" date="2024-11" db="EMBL/GenBank/DDBJ databases">
        <title>Chromosome-level genome assembly of Eucalyptus globulus Labill. provides insights into its genome evolution.</title>
        <authorList>
            <person name="Li X."/>
        </authorList>
    </citation>
    <scope>NUCLEOTIDE SEQUENCE [LARGE SCALE GENOMIC DNA]</scope>
    <source>
        <strain evidence="1">CL2024</strain>
        <tissue evidence="1">Fresh tender leaves</tissue>
    </source>
</reference>
<proteinExistence type="predicted"/>
<accession>A0ABD3LCS7</accession>
<dbReference type="EMBL" id="JBJKBG010000003">
    <property type="protein sequence ID" value="KAL3746025.1"/>
    <property type="molecule type" value="Genomic_DNA"/>
</dbReference>
<dbReference type="Proteomes" id="UP001634007">
    <property type="component" value="Unassembled WGS sequence"/>
</dbReference>
<name>A0ABD3LCS7_EUCGL</name>
<organism evidence="1 2">
    <name type="scientific">Eucalyptus globulus</name>
    <name type="common">Tasmanian blue gum</name>
    <dbReference type="NCBI Taxonomy" id="34317"/>
    <lineage>
        <taxon>Eukaryota</taxon>
        <taxon>Viridiplantae</taxon>
        <taxon>Streptophyta</taxon>
        <taxon>Embryophyta</taxon>
        <taxon>Tracheophyta</taxon>
        <taxon>Spermatophyta</taxon>
        <taxon>Magnoliopsida</taxon>
        <taxon>eudicotyledons</taxon>
        <taxon>Gunneridae</taxon>
        <taxon>Pentapetalae</taxon>
        <taxon>rosids</taxon>
        <taxon>malvids</taxon>
        <taxon>Myrtales</taxon>
        <taxon>Myrtaceae</taxon>
        <taxon>Myrtoideae</taxon>
        <taxon>Eucalypteae</taxon>
        <taxon>Eucalyptus</taxon>
    </lineage>
</organism>
<evidence type="ECO:0000313" key="1">
    <source>
        <dbReference type="EMBL" id="KAL3746025.1"/>
    </source>
</evidence>
<comment type="caution">
    <text evidence="1">The sequence shown here is derived from an EMBL/GenBank/DDBJ whole genome shotgun (WGS) entry which is preliminary data.</text>
</comment>
<protein>
    <submittedName>
        <fullName evidence="1">Uncharacterized protein</fullName>
    </submittedName>
</protein>